<feature type="compositionally biased region" description="Low complexity" evidence="9">
    <location>
        <begin position="100"/>
        <end position="110"/>
    </location>
</feature>
<dbReference type="PANTHER" id="PTHR12013">
    <property type="entry name" value="SIGNAL RECOGNITION PARTICLE 14 KD PROTEIN"/>
    <property type="match status" value="1"/>
</dbReference>
<keyword evidence="11" id="KW-1185">Reference proteome</keyword>
<evidence type="ECO:0000256" key="7">
    <source>
        <dbReference type="ARBA" id="ARBA00023274"/>
    </source>
</evidence>
<evidence type="ECO:0000256" key="6">
    <source>
        <dbReference type="ARBA" id="ARBA00023135"/>
    </source>
</evidence>
<dbReference type="Gene3D" id="3.30.720.10">
    <property type="entry name" value="Signal recognition particle alu RNA binding heterodimer, srp9/1"/>
    <property type="match status" value="1"/>
</dbReference>
<dbReference type="InterPro" id="IPR009018">
    <property type="entry name" value="Signal_recog_particle_SRP9/14"/>
</dbReference>
<evidence type="ECO:0000256" key="8">
    <source>
        <dbReference type="RuleBase" id="RU368100"/>
    </source>
</evidence>
<dbReference type="Pfam" id="PF02290">
    <property type="entry name" value="SRP14"/>
    <property type="match status" value="1"/>
</dbReference>
<dbReference type="GO" id="GO:0008312">
    <property type="term" value="F:7S RNA binding"/>
    <property type="evidence" value="ECO:0007669"/>
    <property type="project" value="UniProtKB-UniRule"/>
</dbReference>
<proteinExistence type="inferred from homology"/>
<evidence type="ECO:0000313" key="10">
    <source>
        <dbReference type="EMBL" id="OQV22394.1"/>
    </source>
</evidence>
<protein>
    <recommendedName>
        <fullName evidence="3 8">Signal recognition particle 14 kDa protein</fullName>
        <shortName evidence="8">SRP14</shortName>
    </recommendedName>
</protein>
<name>A0A1W0X4V3_HYPEX</name>
<comment type="similarity">
    <text evidence="2 8">Belongs to the SRP14 family.</text>
</comment>
<dbReference type="GO" id="GO:0030942">
    <property type="term" value="F:endoplasmic reticulum signal peptide binding"/>
    <property type="evidence" value="ECO:0007669"/>
    <property type="project" value="UniProtKB-UniRule"/>
</dbReference>
<dbReference type="Proteomes" id="UP000192578">
    <property type="component" value="Unassembled WGS sequence"/>
</dbReference>
<evidence type="ECO:0000256" key="9">
    <source>
        <dbReference type="SAM" id="MobiDB-lite"/>
    </source>
</evidence>
<comment type="subcellular location">
    <subcellularLocation>
        <location evidence="1 8">Cytoplasm</location>
    </subcellularLocation>
</comment>
<dbReference type="GO" id="GO:0006614">
    <property type="term" value="P:SRP-dependent cotranslational protein targeting to membrane"/>
    <property type="evidence" value="ECO:0007669"/>
    <property type="project" value="UniProtKB-UniRule"/>
</dbReference>
<sequence>MVLLEPEKFLAELEKCLNASKAKKRGSVFFTMKRYDGRTKPKPRDAAAAPEASAAHKCLVRVTYGNRKLSSHISQTELNKFQIAFSALMRHGLSNIGKAAVAPGQAQPPAESSSAGTVNKSPAVSASTSTAAAVKPTKSLPAPVPAVAAATARKKGKAV</sequence>
<comment type="function">
    <text evidence="8">Component of the signal recognition particle (SRP) complex, a ribonucleoprotein complex that mediates the cotranslational targeting of secretory and membrane proteins to the endoplasmic reticulum (ER). SRP9 together with SRP14 and the Alu portion of the SRP RNA, constitutes the elongation arrest domain of SRP. The complex of SRP9 and SRP14 is required for SRP RNA binding.</text>
</comment>
<evidence type="ECO:0000256" key="1">
    <source>
        <dbReference type="ARBA" id="ARBA00004496"/>
    </source>
</evidence>
<dbReference type="GO" id="GO:0005786">
    <property type="term" value="C:signal recognition particle, endoplasmic reticulum targeting"/>
    <property type="evidence" value="ECO:0007669"/>
    <property type="project" value="UniProtKB-UniRule"/>
</dbReference>
<evidence type="ECO:0000256" key="4">
    <source>
        <dbReference type="ARBA" id="ARBA00022490"/>
    </source>
</evidence>
<evidence type="ECO:0000256" key="2">
    <source>
        <dbReference type="ARBA" id="ARBA00010349"/>
    </source>
</evidence>
<dbReference type="InterPro" id="IPR003210">
    <property type="entry name" value="Signal_recog_particle_SRP14"/>
</dbReference>
<reference evidence="11" key="1">
    <citation type="submission" date="2017-01" db="EMBL/GenBank/DDBJ databases">
        <title>Comparative genomics of anhydrobiosis in the tardigrade Hypsibius dujardini.</title>
        <authorList>
            <person name="Yoshida Y."/>
            <person name="Koutsovoulos G."/>
            <person name="Laetsch D."/>
            <person name="Stevens L."/>
            <person name="Kumar S."/>
            <person name="Horikawa D."/>
            <person name="Ishino K."/>
            <person name="Komine S."/>
            <person name="Tomita M."/>
            <person name="Blaxter M."/>
            <person name="Arakawa K."/>
        </authorList>
    </citation>
    <scope>NUCLEOTIDE SEQUENCE [LARGE SCALE GENOMIC DNA]</scope>
    <source>
        <strain evidence="11">Z151</strain>
    </source>
</reference>
<gene>
    <name evidence="10" type="ORF">BV898_03570</name>
</gene>
<comment type="subunit">
    <text evidence="8">Heterodimer with SRP9; binds RNA as heterodimer. Component of a signal recognition particle (SRP) complex that consists of a 7SL RNA molecule of 300 nucleotides and six protein subunits: SRP72, SRP68, SRP54, SRP19, SRP14 and SRP9.</text>
</comment>
<accession>A0A1W0X4V3</accession>
<feature type="region of interest" description="Disordered" evidence="9">
    <location>
        <begin position="100"/>
        <end position="159"/>
    </location>
</feature>
<evidence type="ECO:0000313" key="11">
    <source>
        <dbReference type="Proteomes" id="UP000192578"/>
    </source>
</evidence>
<dbReference type="OrthoDB" id="19209at2759"/>
<dbReference type="EMBL" id="MTYJ01000017">
    <property type="protein sequence ID" value="OQV22394.1"/>
    <property type="molecule type" value="Genomic_DNA"/>
</dbReference>
<dbReference type="SUPFAM" id="SSF54762">
    <property type="entry name" value="Signal recognition particle alu RNA binding heterodimer, SRP9/14"/>
    <property type="match status" value="1"/>
</dbReference>
<evidence type="ECO:0000256" key="5">
    <source>
        <dbReference type="ARBA" id="ARBA00022884"/>
    </source>
</evidence>
<comment type="caution">
    <text evidence="10">The sequence shown here is derived from an EMBL/GenBank/DDBJ whole genome shotgun (WGS) entry which is preliminary data.</text>
</comment>
<keyword evidence="6 8" id="KW-0733">Signal recognition particle</keyword>
<evidence type="ECO:0000256" key="3">
    <source>
        <dbReference type="ARBA" id="ARBA00017926"/>
    </source>
</evidence>
<feature type="compositionally biased region" description="Low complexity" evidence="9">
    <location>
        <begin position="120"/>
        <end position="151"/>
    </location>
</feature>
<keyword evidence="5 8" id="KW-0694">RNA-binding</keyword>
<dbReference type="AlphaFoldDB" id="A0A1W0X4V3"/>
<organism evidence="10 11">
    <name type="scientific">Hypsibius exemplaris</name>
    <name type="common">Freshwater tardigrade</name>
    <dbReference type="NCBI Taxonomy" id="2072580"/>
    <lineage>
        <taxon>Eukaryota</taxon>
        <taxon>Metazoa</taxon>
        <taxon>Ecdysozoa</taxon>
        <taxon>Tardigrada</taxon>
        <taxon>Eutardigrada</taxon>
        <taxon>Parachela</taxon>
        <taxon>Hypsibioidea</taxon>
        <taxon>Hypsibiidae</taxon>
        <taxon>Hypsibius</taxon>
    </lineage>
</organism>
<keyword evidence="4 8" id="KW-0963">Cytoplasm</keyword>
<keyword evidence="7 8" id="KW-0687">Ribonucleoprotein</keyword>